<proteinExistence type="predicted"/>
<accession>A0A644V1L9</accession>
<dbReference type="PANTHER" id="PTHR12147">
    <property type="entry name" value="METALLOPEPTIDASE M28 FAMILY MEMBER"/>
    <property type="match status" value="1"/>
</dbReference>
<evidence type="ECO:0000256" key="3">
    <source>
        <dbReference type="ARBA" id="ARBA00023049"/>
    </source>
</evidence>
<dbReference type="Pfam" id="PF04389">
    <property type="entry name" value="Peptidase_M28"/>
    <property type="match status" value="1"/>
</dbReference>
<organism evidence="5">
    <name type="scientific">bioreactor metagenome</name>
    <dbReference type="NCBI Taxonomy" id="1076179"/>
    <lineage>
        <taxon>unclassified sequences</taxon>
        <taxon>metagenomes</taxon>
        <taxon>ecological metagenomes</taxon>
    </lineage>
</organism>
<feature type="domain" description="Peptidase M28" evidence="4">
    <location>
        <begin position="115"/>
        <end position="334"/>
    </location>
</feature>
<comment type="subcellular location">
    <subcellularLocation>
        <location evidence="1">Secreted</location>
    </subcellularLocation>
</comment>
<keyword evidence="3" id="KW-0378">Hydrolase</keyword>
<dbReference type="GO" id="GO:0006508">
    <property type="term" value="P:proteolysis"/>
    <property type="evidence" value="ECO:0007669"/>
    <property type="project" value="InterPro"/>
</dbReference>
<dbReference type="InterPro" id="IPR007484">
    <property type="entry name" value="Peptidase_M28"/>
</dbReference>
<dbReference type="GO" id="GO:0005576">
    <property type="term" value="C:extracellular region"/>
    <property type="evidence" value="ECO:0007669"/>
    <property type="project" value="UniProtKB-SubCell"/>
</dbReference>
<evidence type="ECO:0000259" key="4">
    <source>
        <dbReference type="Pfam" id="PF04389"/>
    </source>
</evidence>
<protein>
    <recommendedName>
        <fullName evidence="4">Peptidase M28 domain-containing protein</fullName>
    </recommendedName>
</protein>
<dbReference type="SUPFAM" id="SSF49265">
    <property type="entry name" value="Fibronectin type III"/>
    <property type="match status" value="1"/>
</dbReference>
<keyword evidence="2" id="KW-0964">Secreted</keyword>
<dbReference type="CDD" id="cd00063">
    <property type="entry name" value="FN3"/>
    <property type="match status" value="1"/>
</dbReference>
<evidence type="ECO:0000313" key="5">
    <source>
        <dbReference type="EMBL" id="MPL85230.1"/>
    </source>
</evidence>
<keyword evidence="3" id="KW-0645">Protease</keyword>
<evidence type="ECO:0000256" key="2">
    <source>
        <dbReference type="ARBA" id="ARBA00022525"/>
    </source>
</evidence>
<dbReference type="InterPro" id="IPR003961">
    <property type="entry name" value="FN3_dom"/>
</dbReference>
<dbReference type="Gene3D" id="3.40.630.10">
    <property type="entry name" value="Zn peptidases"/>
    <property type="match status" value="1"/>
</dbReference>
<name>A0A644V1L9_9ZZZZ</name>
<dbReference type="InterPro" id="IPR036116">
    <property type="entry name" value="FN3_sf"/>
</dbReference>
<keyword evidence="3" id="KW-0482">Metalloprotease</keyword>
<dbReference type="SUPFAM" id="SSF53187">
    <property type="entry name" value="Zn-dependent exopeptidases"/>
    <property type="match status" value="1"/>
</dbReference>
<dbReference type="AlphaFoldDB" id="A0A644V1L9"/>
<reference evidence="5" key="1">
    <citation type="submission" date="2019-08" db="EMBL/GenBank/DDBJ databases">
        <authorList>
            <person name="Kucharzyk K."/>
            <person name="Murdoch R.W."/>
            <person name="Higgins S."/>
            <person name="Loffler F."/>
        </authorList>
    </citation>
    <scope>NUCLEOTIDE SEQUENCE</scope>
</reference>
<comment type="caution">
    <text evidence="5">The sequence shown here is derived from an EMBL/GenBank/DDBJ whole genome shotgun (WGS) entry which is preliminary data.</text>
</comment>
<dbReference type="InterPro" id="IPR045175">
    <property type="entry name" value="M28_fam"/>
</dbReference>
<evidence type="ECO:0000256" key="1">
    <source>
        <dbReference type="ARBA" id="ARBA00004613"/>
    </source>
</evidence>
<sequence length="453" mass="50924">MKKQYFLVLISYIFFSPLYLNGQQIIVRDQRVTDCLSLVKSENITKTIEDLVSFYTRHNLSTQNEPKTGIGAASLYIKMKLDDFAKNSNHMSVQSVIYPAGGKGSRLHREVKLMNIVANFKGDNPSDNREIILLAHFDSRSYDNNDSLAFAPGANDNGSGVAALMEIARILSVKPLPISVKLVFLSGEEHGLLGATHMAKMAKKESWNIVTVINNDMIGNSRSSGTEISGNTQLRVFSENIPYTENDQKRRIREFNSGENDSESRQIARYIKEVSERYVDNLFIKLIYRNDRFGRGGDHTPFNKEGFPSVRLCEYYENYNRTHQIPETKDGIEYGDLIKGVDIEYVRKNTQANLSTILNLAFAPDVPKNVKIDISGLSSSTYLTWEAPKSGTAPEGYYVLIRETDKSMWEKKILITGNSVELPFSKDNHLFSVQSVSKEGNESLPVLALGGSR</sequence>
<dbReference type="GO" id="GO:0008235">
    <property type="term" value="F:metalloexopeptidase activity"/>
    <property type="evidence" value="ECO:0007669"/>
    <property type="project" value="InterPro"/>
</dbReference>
<dbReference type="EMBL" id="VSSQ01000202">
    <property type="protein sequence ID" value="MPL85230.1"/>
    <property type="molecule type" value="Genomic_DNA"/>
</dbReference>
<gene>
    <name evidence="5" type="ORF">SDC9_31198</name>
</gene>
<dbReference type="PANTHER" id="PTHR12147:SF26">
    <property type="entry name" value="PEPTIDASE M28 DOMAIN-CONTAINING PROTEIN"/>
    <property type="match status" value="1"/>
</dbReference>